<dbReference type="AlphaFoldDB" id="A0A1D3D8X4"/>
<dbReference type="EMBL" id="JROU02000248">
    <property type="protein sequence ID" value="OEH79897.1"/>
    <property type="molecule type" value="Genomic_DNA"/>
</dbReference>
<sequence length="173" mass="17727">MEEEPAAATVPRPKEELPKASSGDSVGWGEETWRAPPAPPSLPRGSPNAYSPASAPPALGQQLMLVLQEVAKGPSGEATPWAASVHPFLATARAPRTQRRSLRLLEGQSCLLLTTTAAATEEGRSRFLRGPGGAPAVLSKCCEKVAQTPAASGDAIAAPSGSNSTASECCSRG</sequence>
<feature type="region of interest" description="Disordered" evidence="1">
    <location>
        <begin position="152"/>
        <end position="173"/>
    </location>
</feature>
<protein>
    <submittedName>
        <fullName evidence="2">Uncharacterized protein</fullName>
    </submittedName>
</protein>
<keyword evidence="3" id="KW-1185">Reference proteome</keyword>
<organism evidence="2 3">
    <name type="scientific">Cyclospora cayetanensis</name>
    <dbReference type="NCBI Taxonomy" id="88456"/>
    <lineage>
        <taxon>Eukaryota</taxon>
        <taxon>Sar</taxon>
        <taxon>Alveolata</taxon>
        <taxon>Apicomplexa</taxon>
        <taxon>Conoidasida</taxon>
        <taxon>Coccidia</taxon>
        <taxon>Eucoccidiorida</taxon>
        <taxon>Eimeriorina</taxon>
        <taxon>Eimeriidae</taxon>
        <taxon>Cyclospora</taxon>
    </lineage>
</organism>
<dbReference type="Proteomes" id="UP000095192">
    <property type="component" value="Unassembled WGS sequence"/>
</dbReference>
<evidence type="ECO:0000313" key="2">
    <source>
        <dbReference type="EMBL" id="OEH79897.1"/>
    </source>
</evidence>
<feature type="compositionally biased region" description="Low complexity" evidence="1">
    <location>
        <begin position="43"/>
        <end position="56"/>
    </location>
</feature>
<comment type="caution">
    <text evidence="2">The sequence shown here is derived from an EMBL/GenBank/DDBJ whole genome shotgun (WGS) entry which is preliminary data.</text>
</comment>
<name>A0A1D3D8X4_9EIME</name>
<accession>A0A1D3D8X4</accession>
<gene>
    <name evidence="2" type="ORF">cyc_09403</name>
</gene>
<reference evidence="2 3" key="1">
    <citation type="journal article" date="2016" name="BMC Genomics">
        <title>Comparative genomics reveals Cyclospora cayetanensis possesses coccidia-like metabolism and invasion components but unique surface antigens.</title>
        <authorList>
            <person name="Liu S."/>
            <person name="Wang L."/>
            <person name="Zheng H."/>
            <person name="Xu Z."/>
            <person name="Roellig D.M."/>
            <person name="Li N."/>
            <person name="Frace M.A."/>
            <person name="Tang K."/>
            <person name="Arrowood M.J."/>
            <person name="Moss D.M."/>
            <person name="Zhang L."/>
            <person name="Feng Y."/>
            <person name="Xiao L."/>
        </authorList>
    </citation>
    <scope>NUCLEOTIDE SEQUENCE [LARGE SCALE GENOMIC DNA]</scope>
    <source>
        <strain evidence="2 3">CHN_HEN01</strain>
    </source>
</reference>
<feature type="region of interest" description="Disordered" evidence="1">
    <location>
        <begin position="1"/>
        <end position="56"/>
    </location>
</feature>
<dbReference type="VEuPathDB" id="ToxoDB:cyc_09403"/>
<proteinExistence type="predicted"/>
<feature type="compositionally biased region" description="Polar residues" evidence="1">
    <location>
        <begin position="160"/>
        <end position="173"/>
    </location>
</feature>
<evidence type="ECO:0000313" key="3">
    <source>
        <dbReference type="Proteomes" id="UP000095192"/>
    </source>
</evidence>
<evidence type="ECO:0000256" key="1">
    <source>
        <dbReference type="SAM" id="MobiDB-lite"/>
    </source>
</evidence>
<dbReference type="InParanoid" id="A0A1D3D8X4"/>